<dbReference type="OrthoDB" id="4089557at2759"/>
<evidence type="ECO:0000313" key="5">
    <source>
        <dbReference type="Proteomes" id="UP000182334"/>
    </source>
</evidence>
<dbReference type="AlphaFoldDB" id="A0A1L0DUJ0"/>
<dbReference type="EMBL" id="LT635767">
    <property type="protein sequence ID" value="SGZ56006.1"/>
    <property type="molecule type" value="Genomic_DNA"/>
</dbReference>
<evidence type="ECO:0000313" key="2">
    <source>
        <dbReference type="EMBL" id="SGZ56006.1"/>
    </source>
</evidence>
<feature type="signal peptide" evidence="1">
    <location>
        <begin position="1"/>
        <end position="29"/>
    </location>
</feature>
<keyword evidence="1" id="KW-0732">Signal</keyword>
<evidence type="ECO:0000313" key="4">
    <source>
        <dbReference type="Proteomes" id="UP000182259"/>
    </source>
</evidence>
<keyword evidence="5" id="KW-1185">Reference proteome</keyword>
<evidence type="ECO:0000313" key="3">
    <source>
        <dbReference type="EMBL" id="SGZ56010.1"/>
    </source>
</evidence>
<gene>
    <name evidence="2" type="ORF">SAMEA4029009_CIC11G00000002697</name>
    <name evidence="3" type="ORF">SAMEA4029010_CIC11G00000000239</name>
</gene>
<proteinExistence type="predicted"/>
<name>A0A1L0DUJ0_9ASCO</name>
<dbReference type="Proteomes" id="UP000182259">
    <property type="component" value="Chromosome IV"/>
</dbReference>
<protein>
    <submittedName>
        <fullName evidence="3">CIC11C00000000239</fullName>
    </submittedName>
    <submittedName>
        <fullName evidence="2">CIC11C00000002697</fullName>
    </submittedName>
</protein>
<dbReference type="Proteomes" id="UP000182334">
    <property type="component" value="Chromosome V"/>
</dbReference>
<accession>A0A1L0DUJ0</accession>
<organism evidence="2 4">
    <name type="scientific">Sungouiella intermedia</name>
    <dbReference type="NCBI Taxonomy" id="45354"/>
    <lineage>
        <taxon>Eukaryota</taxon>
        <taxon>Fungi</taxon>
        <taxon>Dikarya</taxon>
        <taxon>Ascomycota</taxon>
        <taxon>Saccharomycotina</taxon>
        <taxon>Pichiomycetes</taxon>
        <taxon>Metschnikowiaceae</taxon>
        <taxon>Sungouiella</taxon>
    </lineage>
</organism>
<dbReference type="EMBL" id="LT635760">
    <property type="protein sequence ID" value="SGZ56010.1"/>
    <property type="molecule type" value="Genomic_DNA"/>
</dbReference>
<feature type="chain" id="PRO_5011896746" evidence="1">
    <location>
        <begin position="30"/>
        <end position="162"/>
    </location>
</feature>
<evidence type="ECO:0000256" key="1">
    <source>
        <dbReference type="SAM" id="SignalP"/>
    </source>
</evidence>
<reference evidence="4 5" key="1">
    <citation type="submission" date="2016-10" db="EMBL/GenBank/DDBJ databases">
        <authorList>
            <person name="de Groot N.N."/>
        </authorList>
    </citation>
    <scope>NUCLEOTIDE SEQUENCE [LARGE SCALE GENOMIC DNA]</scope>
    <source>
        <strain evidence="3 5">CBS 141442</strain>
        <strain evidence="2 4">PYCC 4715</strain>
    </source>
</reference>
<sequence>MARGFNAIVGIVALIAVLWVVFKNPSTKAELAKHVDNVQDLLQNNYMLYFEPLTEGKTPKEVEEMKQHLAELTESYLDYVQNELGSKIKHSYDDTVNGISVQLDLTQKALKKLTQKYSNKADQQQEIMVDKLYELFYTLKGDDLKKWGIKMKLEKDKRVGVW</sequence>